<comment type="caution">
    <text evidence="4">The sequence shown here is derived from an EMBL/GenBank/DDBJ whole genome shotgun (WGS) entry which is preliminary data.</text>
</comment>
<keyword evidence="2" id="KW-0479">Metal-binding</keyword>
<sequence length="292" mass="31115">MASSFSRLVRFVPKSNPSKIFIGEPVDANVDVGLALYDGKDVHVKRLTGSSILAPGQATEDVESIKTVLSPLAREEVGTIRCIGLNYVSHAKEMNLAIPDLPTVFLKPSTALGNPWPEPCLLPKITQKDNTGDYESELAVIIGKTAKNVSQEDALDYVLGYTTANDVSSRTSQTNQSQWCFSKGFDGACPLGPVVASTSIIPDPAKLKIKGSLNGNVVQSCGLTDMIFTVPQLISFLSQGTTLPAGTVIITGTPPGVGAAKKPSPQFIKEGDEFRVSLEPHIGTLITQFKNE</sequence>
<dbReference type="PANTHER" id="PTHR11820:SF7">
    <property type="entry name" value="ACYLPYRUVASE FAHD1, MITOCHONDRIAL"/>
    <property type="match status" value="1"/>
</dbReference>
<comment type="similarity">
    <text evidence="1">Belongs to the FAH family.</text>
</comment>
<dbReference type="Gene3D" id="3.90.850.10">
    <property type="entry name" value="Fumarylacetoacetase-like, C-terminal domain"/>
    <property type="match status" value="1"/>
</dbReference>
<dbReference type="GO" id="GO:0050163">
    <property type="term" value="F:oxaloacetate tautomerase activity"/>
    <property type="evidence" value="ECO:0007669"/>
    <property type="project" value="UniProtKB-ARBA"/>
</dbReference>
<dbReference type="Pfam" id="PF01557">
    <property type="entry name" value="FAA_hydrolase"/>
    <property type="match status" value="1"/>
</dbReference>
<dbReference type="GO" id="GO:0018773">
    <property type="term" value="F:acetylpyruvate hydrolase activity"/>
    <property type="evidence" value="ECO:0007669"/>
    <property type="project" value="TreeGrafter"/>
</dbReference>
<dbReference type="eggNOG" id="KOG1535">
    <property type="taxonomic scope" value="Eukaryota"/>
</dbReference>
<dbReference type="HOGENOM" id="CLU_028458_2_1_1"/>
<evidence type="ECO:0000256" key="1">
    <source>
        <dbReference type="ARBA" id="ARBA00010211"/>
    </source>
</evidence>
<accession>A0A093UWF6</accession>
<dbReference type="EMBL" id="JPOX01000050">
    <property type="protein sequence ID" value="KFX42039.1"/>
    <property type="molecule type" value="Genomic_DNA"/>
</dbReference>
<dbReference type="InterPro" id="IPR011234">
    <property type="entry name" value="Fumarylacetoacetase-like_C"/>
</dbReference>
<dbReference type="SUPFAM" id="SSF56529">
    <property type="entry name" value="FAH"/>
    <property type="match status" value="1"/>
</dbReference>
<dbReference type="AlphaFoldDB" id="A0A093UWF6"/>
<evidence type="ECO:0000256" key="2">
    <source>
        <dbReference type="ARBA" id="ARBA00022723"/>
    </source>
</evidence>
<protein>
    <submittedName>
        <fullName evidence="4">Fumarylacetoacetate hydrolase domain-containing protein 2</fullName>
    </submittedName>
</protein>
<gene>
    <name evidence="4" type="ORF">GQ26_0500330</name>
</gene>
<dbReference type="FunFam" id="3.90.850.10:FF:000002">
    <property type="entry name" value="2-hydroxyhepta-2,4-diene-1,7-dioate isomerase"/>
    <property type="match status" value="1"/>
</dbReference>
<dbReference type="PANTHER" id="PTHR11820">
    <property type="entry name" value="ACYLPYRUVASE"/>
    <property type="match status" value="1"/>
</dbReference>
<evidence type="ECO:0000313" key="4">
    <source>
        <dbReference type="EMBL" id="KFX42039.1"/>
    </source>
</evidence>
<dbReference type="GO" id="GO:0046872">
    <property type="term" value="F:metal ion binding"/>
    <property type="evidence" value="ECO:0007669"/>
    <property type="project" value="UniProtKB-KW"/>
</dbReference>
<proteinExistence type="inferred from homology"/>
<feature type="domain" description="Fumarylacetoacetase-like C-terminal" evidence="3">
    <location>
        <begin position="79"/>
        <end position="289"/>
    </location>
</feature>
<name>A0A093UWF6_TALMA</name>
<dbReference type="InterPro" id="IPR036663">
    <property type="entry name" value="Fumarylacetoacetase_C_sf"/>
</dbReference>
<organism evidence="4">
    <name type="scientific">Talaromyces marneffei PM1</name>
    <dbReference type="NCBI Taxonomy" id="1077442"/>
    <lineage>
        <taxon>Eukaryota</taxon>
        <taxon>Fungi</taxon>
        <taxon>Dikarya</taxon>
        <taxon>Ascomycota</taxon>
        <taxon>Pezizomycotina</taxon>
        <taxon>Eurotiomycetes</taxon>
        <taxon>Eurotiomycetidae</taxon>
        <taxon>Eurotiales</taxon>
        <taxon>Trichocomaceae</taxon>
        <taxon>Talaromyces</taxon>
        <taxon>Talaromyces sect. Talaromyces</taxon>
    </lineage>
</organism>
<dbReference type="GO" id="GO:0006107">
    <property type="term" value="P:oxaloacetate metabolic process"/>
    <property type="evidence" value="ECO:0007669"/>
    <property type="project" value="UniProtKB-ARBA"/>
</dbReference>
<reference evidence="4" key="1">
    <citation type="journal article" date="2014" name="PLoS Genet.">
        <title>Signature Gene Expression Reveals Novel Clues to the Molecular Mechanisms of Dimorphic Transition in Penicillium marneffei.</title>
        <authorList>
            <person name="Yang E."/>
            <person name="Wang G."/>
            <person name="Cai J."/>
            <person name="Woo P.C."/>
            <person name="Lau S.K."/>
            <person name="Yuen K.-Y."/>
            <person name="Chow W.-N."/>
            <person name="Lin X."/>
        </authorList>
    </citation>
    <scope>NUCLEOTIDE SEQUENCE [LARGE SCALE GENOMIC DNA]</scope>
    <source>
        <strain evidence="4">PM1</strain>
    </source>
</reference>
<keyword evidence="4" id="KW-0378">Hydrolase</keyword>
<evidence type="ECO:0000259" key="3">
    <source>
        <dbReference type="Pfam" id="PF01557"/>
    </source>
</evidence>